<gene>
    <name evidence="1" type="ORF">M9H77_23132</name>
</gene>
<reference evidence="2" key="1">
    <citation type="journal article" date="2023" name="Nat. Plants">
        <title>Single-cell RNA sequencing provides a high-resolution roadmap for understanding the multicellular compartmentation of specialized metabolism.</title>
        <authorList>
            <person name="Sun S."/>
            <person name="Shen X."/>
            <person name="Li Y."/>
            <person name="Li Y."/>
            <person name="Wang S."/>
            <person name="Li R."/>
            <person name="Zhang H."/>
            <person name="Shen G."/>
            <person name="Guo B."/>
            <person name="Wei J."/>
            <person name="Xu J."/>
            <person name="St-Pierre B."/>
            <person name="Chen S."/>
            <person name="Sun C."/>
        </authorList>
    </citation>
    <scope>NUCLEOTIDE SEQUENCE [LARGE SCALE GENOMIC DNA]</scope>
</reference>
<evidence type="ECO:0000313" key="1">
    <source>
        <dbReference type="EMBL" id="KAI5663809.1"/>
    </source>
</evidence>
<keyword evidence="2" id="KW-1185">Reference proteome</keyword>
<organism evidence="1 2">
    <name type="scientific">Catharanthus roseus</name>
    <name type="common">Madagascar periwinkle</name>
    <name type="synonym">Vinca rosea</name>
    <dbReference type="NCBI Taxonomy" id="4058"/>
    <lineage>
        <taxon>Eukaryota</taxon>
        <taxon>Viridiplantae</taxon>
        <taxon>Streptophyta</taxon>
        <taxon>Embryophyta</taxon>
        <taxon>Tracheophyta</taxon>
        <taxon>Spermatophyta</taxon>
        <taxon>Magnoliopsida</taxon>
        <taxon>eudicotyledons</taxon>
        <taxon>Gunneridae</taxon>
        <taxon>Pentapetalae</taxon>
        <taxon>asterids</taxon>
        <taxon>lamiids</taxon>
        <taxon>Gentianales</taxon>
        <taxon>Apocynaceae</taxon>
        <taxon>Rauvolfioideae</taxon>
        <taxon>Vinceae</taxon>
        <taxon>Catharanthinae</taxon>
        <taxon>Catharanthus</taxon>
    </lineage>
</organism>
<name>A0ACC0AUK9_CATRO</name>
<evidence type="ECO:0000313" key="2">
    <source>
        <dbReference type="Proteomes" id="UP001060085"/>
    </source>
</evidence>
<sequence length="193" mass="21676">MASLDIGVSSILVQYTMLPPSLTASVTGLVLMTFPFLAGCSKNSSALASYSTSPWNSRGQNWRNRSRASSLLVLCVRFSSVGSLSSVLPRRLTYLPLRSPPVRLDRTSENVYSFSLGHLWLGKPDLVTKSSEKGEKTFERHERWTPKRNNFVKISCMQVINSQKGLGAARKSERIKTHRRSRDTRTFRTMHAP</sequence>
<dbReference type="Proteomes" id="UP001060085">
    <property type="component" value="Linkage Group LG05"/>
</dbReference>
<comment type="caution">
    <text evidence="1">The sequence shown here is derived from an EMBL/GenBank/DDBJ whole genome shotgun (WGS) entry which is preliminary data.</text>
</comment>
<protein>
    <submittedName>
        <fullName evidence="1">Uncharacterized protein</fullName>
    </submittedName>
</protein>
<accession>A0ACC0AUK9</accession>
<dbReference type="EMBL" id="CM044705">
    <property type="protein sequence ID" value="KAI5663809.1"/>
    <property type="molecule type" value="Genomic_DNA"/>
</dbReference>
<proteinExistence type="predicted"/>